<gene>
    <name evidence="2" type="ORF">Forpe1208_v002254</name>
</gene>
<protein>
    <submittedName>
        <fullName evidence="2">Uncharacterized protein</fullName>
    </submittedName>
</protein>
<reference evidence="2" key="1">
    <citation type="submission" date="2021-04" db="EMBL/GenBank/DDBJ databases">
        <title>First draft genome resource for Brassicaceae pathogens Fusarium oxysporum f. sp. raphani and Fusarium oxysporum f. sp. rapae.</title>
        <authorList>
            <person name="Asai S."/>
        </authorList>
    </citation>
    <scope>NUCLEOTIDE SEQUENCE</scope>
    <source>
        <strain evidence="2">Tf1208</strain>
    </source>
</reference>
<evidence type="ECO:0000313" key="2">
    <source>
        <dbReference type="EMBL" id="KAG7419770.1"/>
    </source>
</evidence>
<evidence type="ECO:0000313" key="3">
    <source>
        <dbReference type="Proteomes" id="UP000694050"/>
    </source>
</evidence>
<keyword evidence="1" id="KW-0812">Transmembrane</keyword>
<dbReference type="EMBL" id="JAELUQ010000002">
    <property type="protein sequence ID" value="KAG7419770.1"/>
    <property type="molecule type" value="Genomic_DNA"/>
</dbReference>
<dbReference type="AlphaFoldDB" id="A0A8J5P9W8"/>
<proteinExistence type="predicted"/>
<keyword evidence="1" id="KW-1133">Transmembrane helix</keyword>
<dbReference type="Proteomes" id="UP000694050">
    <property type="component" value="Unassembled WGS sequence"/>
</dbReference>
<sequence>MDAYQSPSAKRLLGYDDLQENDTIARLRPSPCKSSEGSRPLRDGFDAVFELYITVVAFLFNVLVPSFTSSYETWTQPFHEHTHHTHDQLLHN</sequence>
<evidence type="ECO:0000256" key="1">
    <source>
        <dbReference type="SAM" id="Phobius"/>
    </source>
</evidence>
<organism evidence="2 3">
    <name type="scientific">Fusarium oxysporum f. sp. rapae</name>
    <dbReference type="NCBI Taxonomy" id="485398"/>
    <lineage>
        <taxon>Eukaryota</taxon>
        <taxon>Fungi</taxon>
        <taxon>Dikarya</taxon>
        <taxon>Ascomycota</taxon>
        <taxon>Pezizomycotina</taxon>
        <taxon>Sordariomycetes</taxon>
        <taxon>Hypocreomycetidae</taxon>
        <taxon>Hypocreales</taxon>
        <taxon>Nectriaceae</taxon>
        <taxon>Fusarium</taxon>
        <taxon>Fusarium oxysporum species complex</taxon>
    </lineage>
</organism>
<comment type="caution">
    <text evidence="2">The sequence shown here is derived from an EMBL/GenBank/DDBJ whole genome shotgun (WGS) entry which is preliminary data.</text>
</comment>
<keyword evidence="1" id="KW-0472">Membrane</keyword>
<feature type="transmembrane region" description="Helical" evidence="1">
    <location>
        <begin position="47"/>
        <end position="67"/>
    </location>
</feature>
<accession>A0A8J5P9W8</accession>
<name>A0A8J5P9W8_FUSOX</name>